<name>A0A0H2R613_9AGAM</name>
<sequence length="500" mass="55992">MSITMLKPTKLCSFPPELLLNIFELAADSYDPQREPSIDVGNQSPWTKDLRVRKAIVRVCRIWREVALEGIYHRVYLHRVGQLCALVKMLEEKVGYRAWVRHIHGSLFVQQNWEKIYVRSVVKLLTLCPSCKSLSWRIAWDGDFNAPSSALSSLIGILCVGNLAKSTFLSSGTLCSLQKLKISLDFISFAIPDKKLSWALLPNLEDLTCEARQPFILSTLDIILHKIGMPNLQRLTIIVPRTTSKSVLSEKQVASICSSLERHGSSLSFFALDILAITENIGIGLGEIVNLAPNLVSLRFPAIALSASALSSAFESLREIELYAFDQFEVETPETYNPGNLTHFLDLAANRSKFPILQCLILCDQVNFSAPFDGLIESSCRDSAFQYFLSWTKKFRELGITLLQVDRKPLISIDQERWNGWTANGKDNGEPIVEDEFTELSDSSYIYESAESDLDFSSDSDSVATIHSIRSIEALEIFESTVEDEFADLESHGSEDSDGV</sequence>
<dbReference type="Proteomes" id="UP000053477">
    <property type="component" value="Unassembled WGS sequence"/>
</dbReference>
<protein>
    <submittedName>
        <fullName evidence="1">Uncharacterized protein</fullName>
    </submittedName>
</protein>
<reference evidence="1 2" key="1">
    <citation type="submission" date="2015-04" db="EMBL/GenBank/DDBJ databases">
        <title>Complete genome sequence of Schizopora paradoxa KUC8140, a cosmopolitan wood degrader in East Asia.</title>
        <authorList>
            <consortium name="DOE Joint Genome Institute"/>
            <person name="Min B."/>
            <person name="Park H."/>
            <person name="Jang Y."/>
            <person name="Kim J.-J."/>
            <person name="Kim K.H."/>
            <person name="Pangilinan J."/>
            <person name="Lipzen A."/>
            <person name="Riley R."/>
            <person name="Grigoriev I.V."/>
            <person name="Spatafora J.W."/>
            <person name="Choi I.-G."/>
        </authorList>
    </citation>
    <scope>NUCLEOTIDE SEQUENCE [LARGE SCALE GENOMIC DNA]</scope>
    <source>
        <strain evidence="1 2">KUC8140</strain>
    </source>
</reference>
<dbReference type="AlphaFoldDB" id="A0A0H2R613"/>
<dbReference type="OrthoDB" id="3258555at2759"/>
<evidence type="ECO:0000313" key="1">
    <source>
        <dbReference type="EMBL" id="KLO07235.1"/>
    </source>
</evidence>
<proteinExistence type="predicted"/>
<dbReference type="EMBL" id="KQ086152">
    <property type="protein sequence ID" value="KLO07235.1"/>
    <property type="molecule type" value="Genomic_DNA"/>
</dbReference>
<keyword evidence="2" id="KW-1185">Reference proteome</keyword>
<dbReference type="InParanoid" id="A0A0H2R613"/>
<evidence type="ECO:0000313" key="2">
    <source>
        <dbReference type="Proteomes" id="UP000053477"/>
    </source>
</evidence>
<accession>A0A0H2R613</accession>
<organism evidence="1 2">
    <name type="scientific">Schizopora paradoxa</name>
    <dbReference type="NCBI Taxonomy" id="27342"/>
    <lineage>
        <taxon>Eukaryota</taxon>
        <taxon>Fungi</taxon>
        <taxon>Dikarya</taxon>
        <taxon>Basidiomycota</taxon>
        <taxon>Agaricomycotina</taxon>
        <taxon>Agaricomycetes</taxon>
        <taxon>Hymenochaetales</taxon>
        <taxon>Schizoporaceae</taxon>
        <taxon>Schizopora</taxon>
    </lineage>
</organism>
<gene>
    <name evidence="1" type="ORF">SCHPADRAFT_1001811</name>
</gene>